<reference evidence="3 4" key="1">
    <citation type="submission" date="2020-06" db="EMBL/GenBank/DDBJ databases">
        <title>Schlegella sp. ID0723 isolated from air conditioner.</title>
        <authorList>
            <person name="Kim D.Y."/>
            <person name="Kim D.-U."/>
        </authorList>
    </citation>
    <scope>NUCLEOTIDE SEQUENCE [LARGE SCALE GENOMIC DNA]</scope>
    <source>
        <strain evidence="3 4">ID0723</strain>
    </source>
</reference>
<dbReference type="AlphaFoldDB" id="A0A7Y6NR31"/>
<keyword evidence="4" id="KW-1185">Reference proteome</keyword>
<dbReference type="Proteomes" id="UP000529637">
    <property type="component" value="Unassembled WGS sequence"/>
</dbReference>
<accession>A0A7Y6NR31</accession>
<proteinExistence type="predicted"/>
<evidence type="ECO:0000259" key="2">
    <source>
        <dbReference type="PROSITE" id="PS50995"/>
    </source>
</evidence>
<feature type="region of interest" description="Disordered" evidence="1">
    <location>
        <begin position="1"/>
        <end position="23"/>
    </location>
</feature>
<dbReference type="InterPro" id="IPR036388">
    <property type="entry name" value="WH-like_DNA-bd_sf"/>
</dbReference>
<dbReference type="PANTHER" id="PTHR33164">
    <property type="entry name" value="TRANSCRIPTIONAL REGULATOR, MARR FAMILY"/>
    <property type="match status" value="1"/>
</dbReference>
<feature type="domain" description="HTH marR-type" evidence="2">
    <location>
        <begin position="42"/>
        <end position="174"/>
    </location>
</feature>
<gene>
    <name evidence="3" type="ORF">HQN59_18570</name>
</gene>
<protein>
    <submittedName>
        <fullName evidence="3">Winged helix-turn-helix transcriptional regulator</fullName>
    </submittedName>
</protein>
<sequence>MTALDAAPAPRPPAPVTPAPRRSAVARRRRALAQGLPPGDAAQRVLRQFRVVFNAVKTHFRQVEKQVGLGGAQVWALSIIQATPDAGVRALAAAMNIHQSTASNLVRSLAERELISVARDPTDRRAVRLHLLPAGAELLERSPAPFAGVLPDALAALDARTLQRIEHDLEKLIAVLQVDADAARTPLAEL</sequence>
<evidence type="ECO:0000313" key="3">
    <source>
        <dbReference type="EMBL" id="NUZ07771.1"/>
    </source>
</evidence>
<dbReference type="GO" id="GO:0003700">
    <property type="term" value="F:DNA-binding transcription factor activity"/>
    <property type="evidence" value="ECO:0007669"/>
    <property type="project" value="InterPro"/>
</dbReference>
<dbReference type="SMART" id="SM00347">
    <property type="entry name" value="HTH_MARR"/>
    <property type="match status" value="1"/>
</dbReference>
<organism evidence="3 4">
    <name type="scientific">Piscinibacter koreensis</name>
    <dbReference type="NCBI Taxonomy" id="2742824"/>
    <lineage>
        <taxon>Bacteria</taxon>
        <taxon>Pseudomonadati</taxon>
        <taxon>Pseudomonadota</taxon>
        <taxon>Betaproteobacteria</taxon>
        <taxon>Burkholderiales</taxon>
        <taxon>Sphaerotilaceae</taxon>
        <taxon>Piscinibacter</taxon>
    </lineage>
</organism>
<dbReference type="Pfam" id="PF12802">
    <property type="entry name" value="MarR_2"/>
    <property type="match status" value="1"/>
</dbReference>
<name>A0A7Y6NR31_9BURK</name>
<dbReference type="InterPro" id="IPR039422">
    <property type="entry name" value="MarR/SlyA-like"/>
</dbReference>
<dbReference type="SUPFAM" id="SSF46785">
    <property type="entry name" value="Winged helix' DNA-binding domain"/>
    <property type="match status" value="1"/>
</dbReference>
<dbReference type="InterPro" id="IPR036390">
    <property type="entry name" value="WH_DNA-bd_sf"/>
</dbReference>
<feature type="compositionally biased region" description="Pro residues" evidence="1">
    <location>
        <begin position="9"/>
        <end position="18"/>
    </location>
</feature>
<dbReference type="EMBL" id="JABWMJ010000009">
    <property type="protein sequence ID" value="NUZ07771.1"/>
    <property type="molecule type" value="Genomic_DNA"/>
</dbReference>
<evidence type="ECO:0000313" key="4">
    <source>
        <dbReference type="Proteomes" id="UP000529637"/>
    </source>
</evidence>
<dbReference type="Gene3D" id="1.10.10.10">
    <property type="entry name" value="Winged helix-like DNA-binding domain superfamily/Winged helix DNA-binding domain"/>
    <property type="match status" value="1"/>
</dbReference>
<dbReference type="PROSITE" id="PS50995">
    <property type="entry name" value="HTH_MARR_2"/>
    <property type="match status" value="1"/>
</dbReference>
<dbReference type="InterPro" id="IPR000835">
    <property type="entry name" value="HTH_MarR-typ"/>
</dbReference>
<dbReference type="PANTHER" id="PTHR33164:SF43">
    <property type="entry name" value="HTH-TYPE TRANSCRIPTIONAL REPRESSOR YETL"/>
    <property type="match status" value="1"/>
</dbReference>
<comment type="caution">
    <text evidence="3">The sequence shown here is derived from an EMBL/GenBank/DDBJ whole genome shotgun (WGS) entry which is preliminary data.</text>
</comment>
<dbReference type="GO" id="GO:0006950">
    <property type="term" value="P:response to stress"/>
    <property type="evidence" value="ECO:0007669"/>
    <property type="project" value="TreeGrafter"/>
</dbReference>
<evidence type="ECO:0000256" key="1">
    <source>
        <dbReference type="SAM" id="MobiDB-lite"/>
    </source>
</evidence>